<evidence type="ECO:0000259" key="11">
    <source>
        <dbReference type="Pfam" id="PF02753"/>
    </source>
</evidence>
<dbReference type="InterPro" id="IPR036316">
    <property type="entry name" value="Pili_assmbl_chap_C_dom_sf"/>
</dbReference>
<dbReference type="PROSITE" id="PS00635">
    <property type="entry name" value="PILI_CHAPERONE"/>
    <property type="match status" value="1"/>
</dbReference>
<comment type="caution">
    <text evidence="12">The sequence shown here is derived from an EMBL/GenBank/DDBJ whole genome shotgun (WGS) entry which is preliminary data.</text>
</comment>
<dbReference type="Pfam" id="PF02753">
    <property type="entry name" value="PapD_C"/>
    <property type="match status" value="1"/>
</dbReference>
<dbReference type="EMBL" id="WINI01000009">
    <property type="protein sequence ID" value="MQR02497.1"/>
    <property type="molecule type" value="Genomic_DNA"/>
</dbReference>
<proteinExistence type="inferred from homology"/>
<evidence type="ECO:0000256" key="4">
    <source>
        <dbReference type="ARBA" id="ARBA00022729"/>
    </source>
</evidence>
<dbReference type="PANTHER" id="PTHR30251">
    <property type="entry name" value="PILUS ASSEMBLY CHAPERONE"/>
    <property type="match status" value="1"/>
</dbReference>
<evidence type="ECO:0000313" key="13">
    <source>
        <dbReference type="Proteomes" id="UP000451565"/>
    </source>
</evidence>
<dbReference type="GO" id="GO:0030288">
    <property type="term" value="C:outer membrane-bounded periplasmic space"/>
    <property type="evidence" value="ECO:0007669"/>
    <property type="project" value="InterPro"/>
</dbReference>
<dbReference type="AlphaFoldDB" id="A0A843YWX7"/>
<dbReference type="InterPro" id="IPR018046">
    <property type="entry name" value="Pili_assmbl_chaperone_CS"/>
</dbReference>
<reference evidence="12 13" key="1">
    <citation type="submission" date="2019-10" db="EMBL/GenBank/DDBJ databases">
        <title>Glaciimonas soli sp. nov., a psychrophilic bacterium isolated from the forest soil of a high elevation mountain in Taiwan.</title>
        <authorList>
            <person name="Wang L.-T."/>
            <person name="Shieh W.Y."/>
        </authorList>
    </citation>
    <scope>NUCLEOTIDE SEQUENCE [LARGE SCALE GENOMIC DNA]</scope>
    <source>
        <strain evidence="12 13">GS1</strain>
    </source>
</reference>
<evidence type="ECO:0000256" key="9">
    <source>
        <dbReference type="SAM" id="SignalP"/>
    </source>
</evidence>
<dbReference type="InterPro" id="IPR008962">
    <property type="entry name" value="PapD-like_sf"/>
</dbReference>
<organism evidence="12 13">
    <name type="scientific">Glaciimonas soli</name>
    <dbReference type="NCBI Taxonomy" id="2590999"/>
    <lineage>
        <taxon>Bacteria</taxon>
        <taxon>Pseudomonadati</taxon>
        <taxon>Pseudomonadota</taxon>
        <taxon>Betaproteobacteria</taxon>
        <taxon>Burkholderiales</taxon>
        <taxon>Oxalobacteraceae</taxon>
        <taxon>Glaciimonas</taxon>
    </lineage>
</organism>
<name>A0A843YWX7_9BURK</name>
<evidence type="ECO:0000256" key="1">
    <source>
        <dbReference type="ARBA" id="ARBA00004418"/>
    </source>
</evidence>
<keyword evidence="3" id="KW-1029">Fimbrium biogenesis</keyword>
<keyword evidence="7" id="KW-0393">Immunoglobulin domain</keyword>
<evidence type="ECO:0000256" key="3">
    <source>
        <dbReference type="ARBA" id="ARBA00022558"/>
    </source>
</evidence>
<dbReference type="Proteomes" id="UP000451565">
    <property type="component" value="Unassembled WGS sequence"/>
</dbReference>
<keyword evidence="4 9" id="KW-0732">Signal</keyword>
<evidence type="ECO:0000256" key="8">
    <source>
        <dbReference type="RuleBase" id="RU003918"/>
    </source>
</evidence>
<feature type="domain" description="Pili assembly chaperone N-terminal" evidence="10">
    <location>
        <begin position="24"/>
        <end position="140"/>
    </location>
</feature>
<feature type="domain" description="Pili assembly chaperone C-terminal" evidence="11">
    <location>
        <begin position="165"/>
        <end position="227"/>
    </location>
</feature>
<dbReference type="PANTHER" id="PTHR30251:SF2">
    <property type="entry name" value="FIMBRIAL CHAPERONE YADV-RELATED"/>
    <property type="match status" value="1"/>
</dbReference>
<dbReference type="Pfam" id="PF00345">
    <property type="entry name" value="PapD_N"/>
    <property type="match status" value="1"/>
</dbReference>
<keyword evidence="5" id="KW-0574">Periplasm</keyword>
<dbReference type="InterPro" id="IPR050643">
    <property type="entry name" value="Periplasmic_pilus_chap"/>
</dbReference>
<gene>
    <name evidence="12" type="ORF">GEV47_17615</name>
</gene>
<dbReference type="SUPFAM" id="SSF49354">
    <property type="entry name" value="PapD-like"/>
    <property type="match status" value="1"/>
</dbReference>
<dbReference type="InterPro" id="IPR016147">
    <property type="entry name" value="Pili_assmbl_chaperone_N"/>
</dbReference>
<evidence type="ECO:0000313" key="12">
    <source>
        <dbReference type="EMBL" id="MQR02497.1"/>
    </source>
</evidence>
<protein>
    <submittedName>
        <fullName evidence="12">Fimbria/pilus periplasmic chaperone</fullName>
    </submittedName>
</protein>
<dbReference type="GO" id="GO:0071555">
    <property type="term" value="P:cell wall organization"/>
    <property type="evidence" value="ECO:0007669"/>
    <property type="project" value="InterPro"/>
</dbReference>
<evidence type="ECO:0000259" key="10">
    <source>
        <dbReference type="Pfam" id="PF00345"/>
    </source>
</evidence>
<dbReference type="OrthoDB" id="9131059at2"/>
<dbReference type="FunFam" id="2.60.40.10:FF:000458">
    <property type="entry name" value="Molecular chaperone FimC"/>
    <property type="match status" value="1"/>
</dbReference>
<sequence>MTAVITHLSAVLVLSSLISAHAAIVPDRTRVIYPEDQQSVSVTITNKNKELPFVAQSWIEDEKGVKVPGPFMVLPPLQRVEANDRNVLRIVKLPGDSLPKDRESVFYLNIREIPPKTETVNAMQIALQSKLKLFYRPKGVERERGQDMGLSLNVQLDPAHKKIIIDNPTPFHVTVVGFLAGTEKTKVSAKAVMISPISKVEMPVKDADFSHFSKFYVSNMNDYGGQTDSEFNCVANVCHGVQP</sequence>
<accession>A0A843YWX7</accession>
<evidence type="ECO:0000256" key="2">
    <source>
        <dbReference type="ARBA" id="ARBA00007399"/>
    </source>
</evidence>
<feature type="chain" id="PRO_5032361806" evidence="9">
    <location>
        <begin position="23"/>
        <end position="243"/>
    </location>
</feature>
<dbReference type="InterPro" id="IPR001829">
    <property type="entry name" value="Pili_assmbl_chaperone_bac"/>
</dbReference>
<dbReference type="SUPFAM" id="SSF49584">
    <property type="entry name" value="Periplasmic chaperone C-domain"/>
    <property type="match status" value="1"/>
</dbReference>
<keyword evidence="13" id="KW-1185">Reference proteome</keyword>
<comment type="subcellular location">
    <subcellularLocation>
        <location evidence="1 8">Periplasm</location>
    </subcellularLocation>
</comment>
<keyword evidence="6 8" id="KW-0143">Chaperone</keyword>
<evidence type="ECO:0000256" key="6">
    <source>
        <dbReference type="ARBA" id="ARBA00023186"/>
    </source>
</evidence>
<evidence type="ECO:0000256" key="7">
    <source>
        <dbReference type="ARBA" id="ARBA00023319"/>
    </source>
</evidence>
<dbReference type="InterPro" id="IPR016148">
    <property type="entry name" value="Pili_assmbl_chaperone_C"/>
</dbReference>
<dbReference type="PRINTS" id="PR00969">
    <property type="entry name" value="CHAPERONPILI"/>
</dbReference>
<dbReference type="InterPro" id="IPR013783">
    <property type="entry name" value="Ig-like_fold"/>
</dbReference>
<evidence type="ECO:0000256" key="5">
    <source>
        <dbReference type="ARBA" id="ARBA00022764"/>
    </source>
</evidence>
<comment type="similarity">
    <text evidence="2 8">Belongs to the periplasmic pilus chaperone family.</text>
</comment>
<dbReference type="Gene3D" id="2.60.40.10">
    <property type="entry name" value="Immunoglobulins"/>
    <property type="match status" value="2"/>
</dbReference>
<feature type="signal peptide" evidence="9">
    <location>
        <begin position="1"/>
        <end position="22"/>
    </location>
</feature>